<feature type="transmembrane region" description="Helical" evidence="3">
    <location>
        <begin position="390"/>
        <end position="412"/>
    </location>
</feature>
<dbReference type="InParanoid" id="W4K4Z8"/>
<dbReference type="eggNOG" id="KOG2504">
    <property type="taxonomic scope" value="Eukaryota"/>
</dbReference>
<organism evidence="4 5">
    <name type="scientific">Heterobasidion irregulare (strain TC 32-1)</name>
    <dbReference type="NCBI Taxonomy" id="747525"/>
    <lineage>
        <taxon>Eukaryota</taxon>
        <taxon>Fungi</taxon>
        <taxon>Dikarya</taxon>
        <taxon>Basidiomycota</taxon>
        <taxon>Agaricomycotina</taxon>
        <taxon>Agaricomycetes</taxon>
        <taxon>Russulales</taxon>
        <taxon>Bondarzewiaceae</taxon>
        <taxon>Heterobasidion</taxon>
        <taxon>Heterobasidion annosum species complex</taxon>
    </lineage>
</organism>
<comment type="similarity">
    <text evidence="2">Belongs to the major facilitator superfamily. Monocarboxylate porter (TC 2.A.1.13) family.</text>
</comment>
<evidence type="ECO:0000313" key="4">
    <source>
        <dbReference type="EMBL" id="ETW80882.1"/>
    </source>
</evidence>
<feature type="transmembrane region" description="Helical" evidence="3">
    <location>
        <begin position="336"/>
        <end position="356"/>
    </location>
</feature>
<feature type="transmembrane region" description="Helical" evidence="3">
    <location>
        <begin position="424"/>
        <end position="444"/>
    </location>
</feature>
<dbReference type="RefSeq" id="XP_009546917.1">
    <property type="nucleotide sequence ID" value="XM_009548622.1"/>
</dbReference>
<dbReference type="AlphaFoldDB" id="W4K4Z8"/>
<dbReference type="InterPro" id="IPR036259">
    <property type="entry name" value="MFS_trans_sf"/>
</dbReference>
<dbReference type="PANTHER" id="PTHR11360">
    <property type="entry name" value="MONOCARBOXYLATE TRANSPORTER"/>
    <property type="match status" value="1"/>
</dbReference>
<keyword evidence="3" id="KW-0812">Transmembrane</keyword>
<feature type="transmembrane region" description="Helical" evidence="3">
    <location>
        <begin position="93"/>
        <end position="120"/>
    </location>
</feature>
<dbReference type="SUPFAM" id="SSF103473">
    <property type="entry name" value="MFS general substrate transporter"/>
    <property type="match status" value="1"/>
</dbReference>
<proteinExistence type="inferred from homology"/>
<dbReference type="Proteomes" id="UP000030671">
    <property type="component" value="Unassembled WGS sequence"/>
</dbReference>
<dbReference type="Gene3D" id="1.20.1250.20">
    <property type="entry name" value="MFS general substrate transporter like domains"/>
    <property type="match status" value="1"/>
</dbReference>
<dbReference type="EMBL" id="KI925459">
    <property type="protein sequence ID" value="ETW80882.1"/>
    <property type="molecule type" value="Genomic_DNA"/>
</dbReference>
<dbReference type="GO" id="GO:0016020">
    <property type="term" value="C:membrane"/>
    <property type="evidence" value="ECO:0007669"/>
    <property type="project" value="UniProtKB-SubCell"/>
</dbReference>
<accession>W4K4Z8</accession>
<feature type="transmembrane region" description="Helical" evidence="3">
    <location>
        <begin position="363"/>
        <end position="384"/>
    </location>
</feature>
<dbReference type="HOGENOM" id="CLU_001265_1_2_1"/>
<feature type="transmembrane region" description="Helical" evidence="3">
    <location>
        <begin position="475"/>
        <end position="495"/>
    </location>
</feature>
<feature type="transmembrane region" description="Helical" evidence="3">
    <location>
        <begin position="165"/>
        <end position="184"/>
    </location>
</feature>
<dbReference type="InterPro" id="IPR011701">
    <property type="entry name" value="MFS"/>
</dbReference>
<protein>
    <submittedName>
        <fullName evidence="4">MFS monocarboxylate transporter</fullName>
    </submittedName>
</protein>
<name>W4K4Z8_HETIT</name>
<feature type="transmembrane region" description="Helical" evidence="3">
    <location>
        <begin position="190"/>
        <end position="208"/>
    </location>
</feature>
<dbReference type="GO" id="GO:0022857">
    <property type="term" value="F:transmembrane transporter activity"/>
    <property type="evidence" value="ECO:0007669"/>
    <property type="project" value="InterPro"/>
</dbReference>
<comment type="subcellular location">
    <subcellularLocation>
        <location evidence="1">Membrane</location>
        <topology evidence="1">Multi-pass membrane protein</topology>
    </subcellularLocation>
</comment>
<sequence>MILSDPAVGEQTIQTFEAFELANTSQSGSKASAGASFLALNPDTSSDAEIALVPSLETPSEASSVRDHYSNHDTSQSGLILHPVDGGYHAWSFVLGAALVEALVWSFPFAFGIFLAAYLQDEDLISQPHAETYLPLIGTLASGIMYCSGPLVFPYIANHPQHRRPCMWIGTFLCWASLFGASYARKVYQLLILQGALYGLGGVFHPCISLLSEWFVRRRGLANGILFTGSAAGGLVLPFIIPPLLDSYGPYKTLRILSIVILLLLIVSLMLIKPRLPENRIRGPGPRTDPSSVWLKSWSWWGLMLANTIQGFAFFVPMLWVPTFASALHLSSSMSSLALALLNGSSALGPLVVGSLSDHFTPWLIALITAILSCICTFVFWGAIGNVAGLMIFGATYGLVAGGWSTLWSGFVRKISKDDPSLSMSLYGFLMLTRGLGNVLSTPVSTRLASLSSTITATGYKMTGFDLEGGRFGKLIVYVGTCYAAAAIIALIGWGGETIAARRHS</sequence>
<dbReference type="Pfam" id="PF07690">
    <property type="entry name" value="MFS_1"/>
    <property type="match status" value="1"/>
</dbReference>
<dbReference type="PANTHER" id="PTHR11360:SF287">
    <property type="entry name" value="MFS MONOCARBOXYLATE TRANSPORTER"/>
    <property type="match status" value="1"/>
</dbReference>
<keyword evidence="3" id="KW-1133">Transmembrane helix</keyword>
<feature type="transmembrane region" description="Helical" evidence="3">
    <location>
        <begin position="293"/>
        <end position="316"/>
    </location>
</feature>
<keyword evidence="3" id="KW-0472">Membrane</keyword>
<evidence type="ECO:0000256" key="1">
    <source>
        <dbReference type="ARBA" id="ARBA00004141"/>
    </source>
</evidence>
<dbReference type="InterPro" id="IPR050327">
    <property type="entry name" value="Proton-linked_MCT"/>
</dbReference>
<dbReference type="KEGG" id="hir:HETIRDRAFT_45251"/>
<reference evidence="4 5" key="1">
    <citation type="journal article" date="2012" name="New Phytol.">
        <title>Insight into trade-off between wood decay and parasitism from the genome of a fungal forest pathogen.</title>
        <authorList>
            <person name="Olson A."/>
            <person name="Aerts A."/>
            <person name="Asiegbu F."/>
            <person name="Belbahri L."/>
            <person name="Bouzid O."/>
            <person name="Broberg A."/>
            <person name="Canback B."/>
            <person name="Coutinho P.M."/>
            <person name="Cullen D."/>
            <person name="Dalman K."/>
            <person name="Deflorio G."/>
            <person name="van Diepen L.T."/>
            <person name="Dunand C."/>
            <person name="Duplessis S."/>
            <person name="Durling M."/>
            <person name="Gonthier P."/>
            <person name="Grimwood J."/>
            <person name="Fossdal C.G."/>
            <person name="Hansson D."/>
            <person name="Henrissat B."/>
            <person name="Hietala A."/>
            <person name="Himmelstrand K."/>
            <person name="Hoffmeister D."/>
            <person name="Hogberg N."/>
            <person name="James T.Y."/>
            <person name="Karlsson M."/>
            <person name="Kohler A."/>
            <person name="Kues U."/>
            <person name="Lee Y.H."/>
            <person name="Lin Y.C."/>
            <person name="Lind M."/>
            <person name="Lindquist E."/>
            <person name="Lombard V."/>
            <person name="Lucas S."/>
            <person name="Lunden K."/>
            <person name="Morin E."/>
            <person name="Murat C."/>
            <person name="Park J."/>
            <person name="Raffaello T."/>
            <person name="Rouze P."/>
            <person name="Salamov A."/>
            <person name="Schmutz J."/>
            <person name="Solheim H."/>
            <person name="Stahlberg J."/>
            <person name="Velez H."/>
            <person name="de Vries R.P."/>
            <person name="Wiebenga A."/>
            <person name="Woodward S."/>
            <person name="Yakovlev I."/>
            <person name="Garbelotto M."/>
            <person name="Martin F."/>
            <person name="Grigoriev I.V."/>
            <person name="Stenlid J."/>
        </authorList>
    </citation>
    <scope>NUCLEOTIDE SEQUENCE [LARGE SCALE GENOMIC DNA]</scope>
    <source>
        <strain evidence="4 5">TC 32-1</strain>
    </source>
</reference>
<evidence type="ECO:0000256" key="3">
    <source>
        <dbReference type="SAM" id="Phobius"/>
    </source>
</evidence>
<feature type="transmembrane region" description="Helical" evidence="3">
    <location>
        <begin position="253"/>
        <end position="272"/>
    </location>
</feature>
<feature type="transmembrane region" description="Helical" evidence="3">
    <location>
        <begin position="220"/>
        <end position="241"/>
    </location>
</feature>
<keyword evidence="5" id="KW-1185">Reference proteome</keyword>
<evidence type="ECO:0000256" key="2">
    <source>
        <dbReference type="ARBA" id="ARBA00006727"/>
    </source>
</evidence>
<dbReference type="OrthoDB" id="2213137at2759"/>
<gene>
    <name evidence="4" type="ORF">HETIRDRAFT_45251</name>
</gene>
<dbReference type="GeneID" id="20676266"/>
<evidence type="ECO:0000313" key="5">
    <source>
        <dbReference type="Proteomes" id="UP000030671"/>
    </source>
</evidence>
<feature type="transmembrane region" description="Helical" evidence="3">
    <location>
        <begin position="132"/>
        <end position="153"/>
    </location>
</feature>